<dbReference type="AlphaFoldDB" id="A0A8S4PAA0"/>
<accession>A0A8S4PAA0</accession>
<organism evidence="2 3">
    <name type="scientific">Owenia fusiformis</name>
    <name type="common">Polychaete worm</name>
    <dbReference type="NCBI Taxonomy" id="6347"/>
    <lineage>
        <taxon>Eukaryota</taxon>
        <taxon>Metazoa</taxon>
        <taxon>Spiralia</taxon>
        <taxon>Lophotrochozoa</taxon>
        <taxon>Annelida</taxon>
        <taxon>Polychaeta</taxon>
        <taxon>Sedentaria</taxon>
        <taxon>Canalipalpata</taxon>
        <taxon>Sabellida</taxon>
        <taxon>Oweniida</taxon>
        <taxon>Oweniidae</taxon>
        <taxon>Owenia</taxon>
    </lineage>
</organism>
<feature type="compositionally biased region" description="Basic and acidic residues" evidence="1">
    <location>
        <begin position="119"/>
        <end position="139"/>
    </location>
</feature>
<feature type="non-terminal residue" evidence="2">
    <location>
        <position position="270"/>
    </location>
</feature>
<evidence type="ECO:0000313" key="2">
    <source>
        <dbReference type="EMBL" id="CAH1790577.1"/>
    </source>
</evidence>
<keyword evidence="3" id="KW-1185">Reference proteome</keyword>
<feature type="compositionally biased region" description="Polar residues" evidence="1">
    <location>
        <begin position="181"/>
        <end position="218"/>
    </location>
</feature>
<proteinExistence type="predicted"/>
<feature type="compositionally biased region" description="Acidic residues" evidence="1">
    <location>
        <begin position="242"/>
        <end position="257"/>
    </location>
</feature>
<feature type="compositionally biased region" description="Basic and acidic residues" evidence="1">
    <location>
        <begin position="258"/>
        <end position="270"/>
    </location>
</feature>
<comment type="caution">
    <text evidence="2">The sequence shown here is derived from an EMBL/GenBank/DDBJ whole genome shotgun (WGS) entry which is preliminary data.</text>
</comment>
<dbReference type="EMBL" id="CAIIXF020000007">
    <property type="protein sequence ID" value="CAH1790577.1"/>
    <property type="molecule type" value="Genomic_DNA"/>
</dbReference>
<dbReference type="Proteomes" id="UP000749559">
    <property type="component" value="Unassembled WGS sequence"/>
</dbReference>
<evidence type="ECO:0000256" key="1">
    <source>
        <dbReference type="SAM" id="MobiDB-lite"/>
    </source>
</evidence>
<feature type="region of interest" description="Disordered" evidence="1">
    <location>
        <begin position="119"/>
        <end position="270"/>
    </location>
</feature>
<protein>
    <submittedName>
        <fullName evidence="2">Uncharacterized protein</fullName>
    </submittedName>
</protein>
<feature type="compositionally biased region" description="Basic and acidic residues" evidence="1">
    <location>
        <begin position="151"/>
        <end position="161"/>
    </location>
</feature>
<name>A0A8S4PAA0_OWEFU</name>
<evidence type="ECO:0000313" key="3">
    <source>
        <dbReference type="Proteomes" id="UP000749559"/>
    </source>
</evidence>
<gene>
    <name evidence="2" type="ORF">OFUS_LOCUS15765</name>
</gene>
<sequence>MEKKSSLGEIHKDEEASLEEGLVAISDDKPMFYTPSNSVNELAGGNLKETDLPSFHSSDMVDKIMDKRASMKHNTNDDVPQETKAFPFTPQNSFADGHFDAFAKKHNISNIAQALKEESIEENRILESEEHPQEPEADKFPFTPKNSFTEENLHGFAKEHNLPSFNSAEMVQKIKDKKSAMGSNEEQNSENSAPTENSTFPFTPQNSFADDSPLNQYSKHLPGINMETIEERVNKKKKKMEDEGEDDDEDDEEEEEVIESRNKKYDDDDD</sequence>
<reference evidence="2" key="1">
    <citation type="submission" date="2022-03" db="EMBL/GenBank/DDBJ databases">
        <authorList>
            <person name="Martin C."/>
        </authorList>
    </citation>
    <scope>NUCLEOTIDE SEQUENCE</scope>
</reference>